<evidence type="ECO:0000313" key="3">
    <source>
        <dbReference type="Proteomes" id="UP000576082"/>
    </source>
</evidence>
<protein>
    <submittedName>
        <fullName evidence="2">Uncharacterized protein</fullName>
    </submittedName>
</protein>
<organism evidence="2 3">
    <name type="scientific">Flammeovirga aprica JL-4</name>
    <dbReference type="NCBI Taxonomy" id="694437"/>
    <lineage>
        <taxon>Bacteria</taxon>
        <taxon>Pseudomonadati</taxon>
        <taxon>Bacteroidota</taxon>
        <taxon>Cytophagia</taxon>
        <taxon>Cytophagales</taxon>
        <taxon>Flammeovirgaceae</taxon>
        <taxon>Flammeovirga</taxon>
    </lineage>
</organism>
<accession>A0A7X9RT14</accession>
<comment type="caution">
    <text evidence="2">The sequence shown here is derived from an EMBL/GenBank/DDBJ whole genome shotgun (WGS) entry which is preliminary data.</text>
</comment>
<dbReference type="AlphaFoldDB" id="A0A7X9RT14"/>
<feature type="compositionally biased region" description="Basic and acidic residues" evidence="1">
    <location>
        <begin position="32"/>
        <end position="50"/>
    </location>
</feature>
<feature type="compositionally biased region" description="Polar residues" evidence="1">
    <location>
        <begin position="51"/>
        <end position="61"/>
    </location>
</feature>
<dbReference type="EMBL" id="JABANE010000015">
    <property type="protein sequence ID" value="NME67786.1"/>
    <property type="molecule type" value="Genomic_DNA"/>
</dbReference>
<name>A0A7X9RT14_9BACT</name>
<evidence type="ECO:0000256" key="1">
    <source>
        <dbReference type="SAM" id="MobiDB-lite"/>
    </source>
</evidence>
<evidence type="ECO:0000313" key="2">
    <source>
        <dbReference type="EMBL" id="NME67786.1"/>
    </source>
</evidence>
<dbReference type="RefSeq" id="WP_169656116.1">
    <property type="nucleotide sequence ID" value="NZ_JABANE010000015.1"/>
</dbReference>
<proteinExistence type="predicted"/>
<dbReference type="Proteomes" id="UP000576082">
    <property type="component" value="Unassembled WGS sequence"/>
</dbReference>
<feature type="compositionally biased region" description="Basic and acidic residues" evidence="1">
    <location>
        <begin position="1"/>
        <end position="16"/>
    </location>
</feature>
<reference evidence="2 3" key="1">
    <citation type="submission" date="2020-04" db="EMBL/GenBank/DDBJ databases">
        <title>Flammeovirga sp. SR4, a novel species isolated from seawater.</title>
        <authorList>
            <person name="Wang X."/>
        </authorList>
    </citation>
    <scope>NUCLEOTIDE SEQUENCE [LARGE SCALE GENOMIC DNA]</scope>
    <source>
        <strain evidence="2 3">ATCC 23126</strain>
    </source>
</reference>
<gene>
    <name evidence="2" type="ORF">HHU12_07420</name>
</gene>
<keyword evidence="3" id="KW-1185">Reference proteome</keyword>
<feature type="region of interest" description="Disordered" evidence="1">
    <location>
        <begin position="1"/>
        <end position="70"/>
    </location>
</feature>
<sequence>MIRNKQYDQRQEHLQLSEEEETQQHVSTLTQEQKENALKNYDQKNKENWKRVSQQLKNSTDQSKKEETAPTQITLTSSVGAGGANLVSDVKKIQKKLMNLGFLSEGCFDEESVDLFKEKKDTDKVKDTDIPHTIEAIKSYEATVEYVGYADSRKKPSGKVTPAGKTLQLMNIQKASVSETQLNAIKQKRNSINIDVSEEIDLSKIEGNVGDIDDGNKVEDITLVQDALIELGILKFDEENSERSDAIFKKHPDSYLQGKESLKKEHLKLTIKAIEVFQNWKKIKHWRTKKVHPKFKENANEQWKKNGRKKKENFLENTGFTKGVVNKGDSTYLLLDAYKKFKLSFKANGKTQSYSFSNLVRSGDAVNMDGLSIMGKAKAQGVDLATIKKFGLTDIQAKALKYVSTHEGNFDAINSYDQAVISYGFIQFAGGGRSFNSLLALMKKDYPSTFKTYFQDYGIDVEYLEKNGKIVKSTIVAVDEITGDKLRGITAEDYIRSNEKLIGSLIMAGHDTKVQEAQIKLAANMYVKPAAKLSFRSTANVPHLKVVKKLTDGKTKQSTFLGKKEIDTYKKSADYKAIKNDSKLGSLTEGSLNLSGKKVNTVLTSAKSTTSLINMAINDGIGGAGVKVSKGVRDYIIEKKICTLDEIKSASEVEILKKVKKHVFKPKRIQAIIDESSI</sequence>